<gene>
    <name evidence="6" type="ORF">DFR68_101340</name>
</gene>
<feature type="chain" id="PRO_5017083624" evidence="5">
    <location>
        <begin position="32"/>
        <end position="303"/>
    </location>
</feature>
<accession>A0A370HE39</accession>
<evidence type="ECO:0000313" key="7">
    <source>
        <dbReference type="Proteomes" id="UP000255355"/>
    </source>
</evidence>
<dbReference type="AlphaFoldDB" id="A0A370HE39"/>
<dbReference type="InterPro" id="IPR000675">
    <property type="entry name" value="Cutinase/axe"/>
</dbReference>
<evidence type="ECO:0000313" key="6">
    <source>
        <dbReference type="EMBL" id="RDI55507.1"/>
    </source>
</evidence>
<comment type="caution">
    <text evidence="6">The sequence shown here is derived from an EMBL/GenBank/DDBJ whole genome shotgun (WGS) entry which is preliminary data.</text>
</comment>
<protein>
    <submittedName>
        <fullName evidence="6">Cutinase</fullName>
    </submittedName>
</protein>
<sequence length="303" mass="31322">MSTRKYWGAVASATAITAATLSAASAPTAQAAPDCPDMYVVAIPGTWETSRAEPREGMLSAVTDGLPGNIRTDYVHYAATALPWEGDVYGRSKQEALDGARWLVGDMSRQCGAATKIALIGYSQGADAAGDLASEIGTGLGVVPPDRVAAVGLLADPRRSPADATVGPAVAGAGAGGPRVSGFGWVSPRVRSICAVGDLYCSTPPDDFAARFAGFFAQMSAPDPGLAGRYQAQAQAIIDDLMAAGGLPTLQGQFSDGANAERMQQLQDFNDSAVHQSYASYVVDGSGTTATAWLRRWLIDASR</sequence>
<dbReference type="Pfam" id="PF01083">
    <property type="entry name" value="Cutinase"/>
    <property type="match status" value="1"/>
</dbReference>
<reference evidence="6 7" key="1">
    <citation type="submission" date="2018-07" db="EMBL/GenBank/DDBJ databases">
        <title>Genomic Encyclopedia of Type Strains, Phase IV (KMG-IV): sequencing the most valuable type-strain genomes for metagenomic binning, comparative biology and taxonomic classification.</title>
        <authorList>
            <person name="Goeker M."/>
        </authorList>
    </citation>
    <scope>NUCLEOTIDE SEQUENCE [LARGE SCALE GENOMIC DNA]</scope>
    <source>
        <strain evidence="6 7">DSM 44952</strain>
    </source>
</reference>
<name>A0A370HE39_9NOCA</name>
<dbReference type="Gene3D" id="3.40.50.1820">
    <property type="entry name" value="alpha/beta hydrolase"/>
    <property type="match status" value="1"/>
</dbReference>
<dbReference type="EMBL" id="QQAZ01000001">
    <property type="protein sequence ID" value="RDI55507.1"/>
    <property type="molecule type" value="Genomic_DNA"/>
</dbReference>
<evidence type="ECO:0000256" key="4">
    <source>
        <dbReference type="ARBA" id="ARBA00023157"/>
    </source>
</evidence>
<dbReference type="RefSeq" id="WP_068023137.1">
    <property type="nucleotide sequence ID" value="NZ_QQAZ01000001.1"/>
</dbReference>
<comment type="similarity">
    <text evidence="1">Belongs to the cutinase family.</text>
</comment>
<keyword evidence="2" id="KW-0719">Serine esterase</keyword>
<dbReference type="Proteomes" id="UP000255355">
    <property type="component" value="Unassembled WGS sequence"/>
</dbReference>
<dbReference type="InterPro" id="IPR029058">
    <property type="entry name" value="AB_hydrolase_fold"/>
</dbReference>
<keyword evidence="3" id="KW-0378">Hydrolase</keyword>
<evidence type="ECO:0000256" key="2">
    <source>
        <dbReference type="ARBA" id="ARBA00022487"/>
    </source>
</evidence>
<dbReference type="SUPFAM" id="SSF53474">
    <property type="entry name" value="alpha/beta-Hydrolases"/>
    <property type="match status" value="1"/>
</dbReference>
<evidence type="ECO:0000256" key="3">
    <source>
        <dbReference type="ARBA" id="ARBA00022801"/>
    </source>
</evidence>
<evidence type="ECO:0000256" key="1">
    <source>
        <dbReference type="ARBA" id="ARBA00007534"/>
    </source>
</evidence>
<dbReference type="PANTHER" id="PTHR33630:SF9">
    <property type="entry name" value="CUTINASE 4"/>
    <property type="match status" value="1"/>
</dbReference>
<dbReference type="STRING" id="1210089.GCA_001613165_04628"/>
<evidence type="ECO:0000256" key="5">
    <source>
        <dbReference type="SAM" id="SignalP"/>
    </source>
</evidence>
<proteinExistence type="inferred from homology"/>
<keyword evidence="4" id="KW-1015">Disulfide bond</keyword>
<dbReference type="SMART" id="SM01110">
    <property type="entry name" value="Cutinase"/>
    <property type="match status" value="1"/>
</dbReference>
<organism evidence="6 7">
    <name type="scientific">Nocardia mexicana</name>
    <dbReference type="NCBI Taxonomy" id="279262"/>
    <lineage>
        <taxon>Bacteria</taxon>
        <taxon>Bacillati</taxon>
        <taxon>Actinomycetota</taxon>
        <taxon>Actinomycetes</taxon>
        <taxon>Mycobacteriales</taxon>
        <taxon>Nocardiaceae</taxon>
        <taxon>Nocardia</taxon>
    </lineage>
</organism>
<dbReference type="PANTHER" id="PTHR33630">
    <property type="entry name" value="CUTINASE RV1984C-RELATED-RELATED"/>
    <property type="match status" value="1"/>
</dbReference>
<feature type="signal peptide" evidence="5">
    <location>
        <begin position="1"/>
        <end position="31"/>
    </location>
</feature>
<keyword evidence="7" id="KW-1185">Reference proteome</keyword>
<dbReference type="GO" id="GO:0052689">
    <property type="term" value="F:carboxylic ester hydrolase activity"/>
    <property type="evidence" value="ECO:0007669"/>
    <property type="project" value="UniProtKB-KW"/>
</dbReference>
<keyword evidence="5" id="KW-0732">Signal</keyword>